<dbReference type="Gene3D" id="2.30.40.10">
    <property type="entry name" value="Urease, subunit C, domain 1"/>
    <property type="match status" value="1"/>
</dbReference>
<dbReference type="Proteomes" id="UP000275256">
    <property type="component" value="Unassembled WGS sequence"/>
</dbReference>
<proteinExistence type="predicted"/>
<feature type="domain" description="Amidohydrolase-related" evidence="1">
    <location>
        <begin position="51"/>
        <end position="304"/>
    </location>
</feature>
<dbReference type="PANTHER" id="PTHR43135">
    <property type="entry name" value="ALPHA-D-RIBOSE 1-METHYLPHOSPHONATE 5-TRIPHOSPHATE DIPHOSPHATASE"/>
    <property type="match status" value="1"/>
</dbReference>
<accession>A0A3M0G4P7</accession>
<dbReference type="GO" id="GO:0016810">
    <property type="term" value="F:hydrolase activity, acting on carbon-nitrogen (but not peptide) bonds"/>
    <property type="evidence" value="ECO:0007669"/>
    <property type="project" value="InterPro"/>
</dbReference>
<dbReference type="AlphaFoldDB" id="A0A3M0G4P7"/>
<gene>
    <name evidence="2" type="ORF">EAX62_08640</name>
</gene>
<organism evidence="2 3">
    <name type="scientific">Tessaracoccus antarcticus</name>
    <dbReference type="NCBI Taxonomy" id="2479848"/>
    <lineage>
        <taxon>Bacteria</taxon>
        <taxon>Bacillati</taxon>
        <taxon>Actinomycetota</taxon>
        <taxon>Actinomycetes</taxon>
        <taxon>Propionibacteriales</taxon>
        <taxon>Propionibacteriaceae</taxon>
        <taxon>Tessaracoccus</taxon>
    </lineage>
</organism>
<reference evidence="2 3" key="1">
    <citation type="submission" date="2018-10" db="EMBL/GenBank/DDBJ databases">
        <title>Tessaracoccus antarcticuss sp. nov., isolated from sediment.</title>
        <authorList>
            <person name="Zhou L.Y."/>
            <person name="Du Z.J."/>
        </authorList>
    </citation>
    <scope>NUCLEOTIDE SEQUENCE [LARGE SCALE GENOMIC DNA]</scope>
    <source>
        <strain evidence="2 3">JDX10</strain>
    </source>
</reference>
<dbReference type="InterPro" id="IPR011059">
    <property type="entry name" value="Metal-dep_hydrolase_composite"/>
</dbReference>
<evidence type="ECO:0000313" key="2">
    <source>
        <dbReference type="EMBL" id="RMB59804.1"/>
    </source>
</evidence>
<dbReference type="InterPro" id="IPR051781">
    <property type="entry name" value="Metallo-dep_Hydrolase"/>
</dbReference>
<keyword evidence="2" id="KW-0378">Hydrolase</keyword>
<dbReference type="InterPro" id="IPR032466">
    <property type="entry name" value="Metal_Hydrolase"/>
</dbReference>
<dbReference type="Gene3D" id="3.20.20.140">
    <property type="entry name" value="Metal-dependent hydrolases"/>
    <property type="match status" value="1"/>
</dbReference>
<name>A0A3M0G4P7_9ACTN</name>
<dbReference type="PANTHER" id="PTHR43135:SF4">
    <property type="entry name" value="AMIDOHYDROLASE-RELATED DOMAIN-CONTAINING PROTEIN"/>
    <property type="match status" value="1"/>
</dbReference>
<keyword evidence="3" id="KW-1185">Reference proteome</keyword>
<protein>
    <submittedName>
        <fullName evidence="2">Amidohydrolase</fullName>
    </submittedName>
</protein>
<evidence type="ECO:0000259" key="1">
    <source>
        <dbReference type="Pfam" id="PF01979"/>
    </source>
</evidence>
<evidence type="ECO:0000313" key="3">
    <source>
        <dbReference type="Proteomes" id="UP000275256"/>
    </source>
</evidence>
<comment type="caution">
    <text evidence="2">The sequence shown here is derived from an EMBL/GenBank/DDBJ whole genome shotgun (WGS) entry which is preliminary data.</text>
</comment>
<dbReference type="RefSeq" id="WP_121901283.1">
    <property type="nucleotide sequence ID" value="NZ_REFW01000002.1"/>
</dbReference>
<dbReference type="SUPFAM" id="SSF51556">
    <property type="entry name" value="Metallo-dependent hydrolases"/>
    <property type="match status" value="1"/>
</dbReference>
<dbReference type="EMBL" id="REFW01000002">
    <property type="protein sequence ID" value="RMB59804.1"/>
    <property type="molecule type" value="Genomic_DNA"/>
</dbReference>
<dbReference type="Pfam" id="PF01979">
    <property type="entry name" value="Amidohydro_1"/>
    <property type="match status" value="1"/>
</dbReference>
<dbReference type="InterPro" id="IPR006680">
    <property type="entry name" value="Amidohydro-rel"/>
</dbReference>
<sequence length="364" mass="39033">MSTAPHRTSESYRFTRAVVLPGTEPRDLWIADGRVVDGPVADAVTISDACWVIPGLVDAHCHIGLGPEGAVDEDTARAQAQADLAVGVMLIRDAGSPSDTRWVHDQSELPRLLRAGRHIARPKRYIRNLAAEVEPEGLVEQVRHEARSGDGWVKLVGDWIDRSVGDLAPLWPADVAARAIAAAHDEGARVTAHCFGEQSVAELVDAGIDCIEHGTGLSDDVIASMADRGTALVPTMINLDNFPHYAATGAAKFPRYAAHMLDLHARRHQRIGRAIEAGVQVYAGTDAGTVVAHGRVIDEIDELAKLGGAEYALGASSWRARGWLGADVVTTGASADFVVYSEDPRQDLSVLRRPSARILRGRAL</sequence>
<dbReference type="OrthoDB" id="3451205at2"/>